<dbReference type="EC" id="2.5.1.108" evidence="4"/>
<evidence type="ECO:0000256" key="14">
    <source>
        <dbReference type="ARBA" id="ARBA00032789"/>
    </source>
</evidence>
<dbReference type="InterPro" id="IPR042264">
    <property type="entry name" value="DPH1/DPH2_2"/>
</dbReference>
<evidence type="ECO:0000256" key="6">
    <source>
        <dbReference type="ARBA" id="ARBA00022490"/>
    </source>
</evidence>
<comment type="pathway">
    <text evidence="2">Protein modification; peptidyl-diphthamide biosynthesis.</text>
</comment>
<dbReference type="GO" id="GO:0017183">
    <property type="term" value="P:protein histidyl modification to diphthamide"/>
    <property type="evidence" value="ECO:0007669"/>
    <property type="project" value="InterPro"/>
</dbReference>
<dbReference type="Pfam" id="PF01866">
    <property type="entry name" value="Diphthamide_syn"/>
    <property type="match status" value="2"/>
</dbReference>
<evidence type="ECO:0000256" key="7">
    <source>
        <dbReference type="ARBA" id="ARBA00022679"/>
    </source>
</evidence>
<dbReference type="PANTHER" id="PTHR10762:SF1">
    <property type="entry name" value="2-(3-AMINO-3-CARBOXYPROPYL)HISTIDINE SYNTHASE SUBUNIT 1"/>
    <property type="match status" value="1"/>
</dbReference>
<dbReference type="Gene3D" id="3.40.50.11840">
    <property type="entry name" value="Diphthamide synthesis DPH1/DPH2 domain 1"/>
    <property type="match status" value="1"/>
</dbReference>
<evidence type="ECO:0000256" key="3">
    <source>
        <dbReference type="ARBA" id="ARBA00010173"/>
    </source>
</evidence>
<dbReference type="PIRSF" id="PIRSF004967">
    <property type="entry name" value="DPH1"/>
    <property type="match status" value="1"/>
</dbReference>
<comment type="subunit">
    <text evidence="15">Component of the 2-(3-amino-3-carboxypropyl)histidine synthase complex composed of DPH1, DPH2, DPH3 and a NADH-dependent reductase, predominantly CBR1.</text>
</comment>
<evidence type="ECO:0000256" key="8">
    <source>
        <dbReference type="ARBA" id="ARBA00022691"/>
    </source>
</evidence>
<evidence type="ECO:0000256" key="12">
    <source>
        <dbReference type="ARBA" id="ARBA00031690"/>
    </source>
</evidence>
<dbReference type="RefSeq" id="XP_066078927.1">
    <property type="nucleotide sequence ID" value="XM_066222830.1"/>
</dbReference>
<organism evidence="19 20">
    <name type="scientific">Kwoniella dendrophila CBS 6074</name>
    <dbReference type="NCBI Taxonomy" id="1295534"/>
    <lineage>
        <taxon>Eukaryota</taxon>
        <taxon>Fungi</taxon>
        <taxon>Dikarya</taxon>
        <taxon>Basidiomycota</taxon>
        <taxon>Agaricomycotina</taxon>
        <taxon>Tremellomycetes</taxon>
        <taxon>Tremellales</taxon>
        <taxon>Cryptococcaceae</taxon>
        <taxon>Kwoniella</taxon>
    </lineage>
</organism>
<evidence type="ECO:0000256" key="9">
    <source>
        <dbReference type="ARBA" id="ARBA00022723"/>
    </source>
</evidence>
<keyword evidence="6" id="KW-0963">Cytoplasm</keyword>
<evidence type="ECO:0000256" key="5">
    <source>
        <dbReference type="ARBA" id="ARBA00021915"/>
    </source>
</evidence>
<comment type="catalytic activity">
    <reaction evidence="16">
        <text>L-histidyl-[translation elongation factor 2] + S-adenosyl-L-methionine = 2-[(3S)-amino-3-carboxypropyl]-L-histidyl-[translation elongation factor 2] + S-methyl-5'-thioadenosine + H(+)</text>
        <dbReference type="Rhea" id="RHEA:36783"/>
        <dbReference type="Rhea" id="RHEA-COMP:9748"/>
        <dbReference type="Rhea" id="RHEA-COMP:9749"/>
        <dbReference type="ChEBI" id="CHEBI:15378"/>
        <dbReference type="ChEBI" id="CHEBI:17509"/>
        <dbReference type="ChEBI" id="CHEBI:29979"/>
        <dbReference type="ChEBI" id="CHEBI:59789"/>
        <dbReference type="ChEBI" id="CHEBI:73995"/>
        <dbReference type="EC" id="2.5.1.108"/>
    </reaction>
</comment>
<dbReference type="GO" id="GO:0090560">
    <property type="term" value="F:2-(3-amino-3-carboxypropyl)histidine synthase activity"/>
    <property type="evidence" value="ECO:0007669"/>
    <property type="project" value="UniProtKB-EC"/>
</dbReference>
<dbReference type="NCBIfam" id="TIGR00322">
    <property type="entry name" value="diphth2_R"/>
    <property type="match status" value="2"/>
</dbReference>
<protein>
    <recommendedName>
        <fullName evidence="5">2-(3-amino-3-carboxypropyl)histidine synthase subunit 1</fullName>
        <ecNumber evidence="4">2.5.1.108</ecNumber>
    </recommendedName>
    <alternativeName>
        <fullName evidence="13">Diphthamide biosynthesis protein 1</fullName>
    </alternativeName>
    <alternativeName>
        <fullName evidence="14">Diphtheria toxin resistance protein 1</fullName>
    </alternativeName>
    <alternativeName>
        <fullName evidence="12">S-adenosyl-L-methionine:L-histidine 3-amino-3-carboxypropyltransferase 1</fullName>
    </alternativeName>
</protein>
<evidence type="ECO:0000256" key="13">
    <source>
        <dbReference type="ARBA" id="ARBA00032574"/>
    </source>
</evidence>
<dbReference type="EMBL" id="CP144107">
    <property type="protein sequence ID" value="WWC92165.1"/>
    <property type="molecule type" value="Genomic_DNA"/>
</dbReference>
<proteinExistence type="inferred from homology"/>
<dbReference type="FunFam" id="3.40.50.11840:FF:000001">
    <property type="entry name" value="2-(3-amino-3-carboxypropyl)histidine synthase subunit 1"/>
    <property type="match status" value="1"/>
</dbReference>
<dbReference type="InterPro" id="IPR035435">
    <property type="entry name" value="DPH1/DPH2_euk_archaea"/>
</dbReference>
<evidence type="ECO:0000256" key="18">
    <source>
        <dbReference type="SAM" id="MobiDB-lite"/>
    </source>
</evidence>
<evidence type="ECO:0000256" key="4">
    <source>
        <dbReference type="ARBA" id="ARBA00012221"/>
    </source>
</evidence>
<reference evidence="19 20" key="1">
    <citation type="submission" date="2024-01" db="EMBL/GenBank/DDBJ databases">
        <title>Comparative genomics of Cryptococcus and Kwoniella reveals pathogenesis evolution and contrasting modes of karyotype evolution via chromosome fusion or intercentromeric recombination.</title>
        <authorList>
            <person name="Coelho M.A."/>
            <person name="David-Palma M."/>
            <person name="Shea T."/>
            <person name="Bowers K."/>
            <person name="McGinley-Smith S."/>
            <person name="Mohammad A.W."/>
            <person name="Gnirke A."/>
            <person name="Yurkov A.M."/>
            <person name="Nowrousian M."/>
            <person name="Sun S."/>
            <person name="Cuomo C.A."/>
            <person name="Heitman J."/>
        </authorList>
    </citation>
    <scope>NUCLEOTIDE SEQUENCE [LARGE SCALE GENOMIC DNA]</scope>
    <source>
        <strain evidence="19 20">CBS 6074</strain>
    </source>
</reference>
<dbReference type="Proteomes" id="UP001355207">
    <property type="component" value="Chromosome 10"/>
</dbReference>
<keyword evidence="11" id="KW-0411">Iron-sulfur</keyword>
<dbReference type="InterPro" id="IPR042263">
    <property type="entry name" value="DPH1/DPH2_1"/>
</dbReference>
<dbReference type="GeneID" id="91097788"/>
<keyword evidence="20" id="KW-1185">Reference proteome</keyword>
<dbReference type="SFLD" id="SFLDS00032">
    <property type="entry name" value="Radical_SAM_3-amino-3-carboxyp"/>
    <property type="match status" value="1"/>
</dbReference>
<dbReference type="GO" id="GO:0051536">
    <property type="term" value="F:iron-sulfur cluster binding"/>
    <property type="evidence" value="ECO:0007669"/>
    <property type="project" value="UniProtKB-KW"/>
</dbReference>
<keyword evidence="8" id="KW-0949">S-adenosyl-L-methionine</keyword>
<evidence type="ECO:0000256" key="10">
    <source>
        <dbReference type="ARBA" id="ARBA00023004"/>
    </source>
</evidence>
<gene>
    <name evidence="19" type="ORF">L201_007119</name>
</gene>
<dbReference type="InterPro" id="IPR042265">
    <property type="entry name" value="DPH1/DPH2_3"/>
</dbReference>
<name>A0AAX4K5V2_9TREE</name>
<evidence type="ECO:0000313" key="20">
    <source>
        <dbReference type="Proteomes" id="UP001355207"/>
    </source>
</evidence>
<dbReference type="InterPro" id="IPR016435">
    <property type="entry name" value="DPH1/DPH2"/>
</dbReference>
<comment type="function">
    <text evidence="17">Catalyzes the first step of diphthamide biosynthesis, a post-translational modification of histidine which occurs in elongation factor 2. DPH1 and DPH2 transfer a 3-amino-3-carboxypropyl (ACP) group from S-adenosyl-L-methionine (SAM) to a histidine residue, the reaction is assisted by a reduction system comprising DPH3 and a NADH-dependent reductase, predominantly CBR1.</text>
</comment>
<evidence type="ECO:0000256" key="15">
    <source>
        <dbReference type="ARBA" id="ARBA00034128"/>
    </source>
</evidence>
<dbReference type="PANTHER" id="PTHR10762">
    <property type="entry name" value="DIPHTHAMIDE BIOSYNTHESIS PROTEIN"/>
    <property type="match status" value="1"/>
</dbReference>
<feature type="region of interest" description="Disordered" evidence="18">
    <location>
        <begin position="207"/>
        <end position="237"/>
    </location>
</feature>
<dbReference type="AlphaFoldDB" id="A0AAX4K5V2"/>
<evidence type="ECO:0000256" key="2">
    <source>
        <dbReference type="ARBA" id="ARBA00005156"/>
    </source>
</evidence>
<dbReference type="Gene3D" id="3.40.50.11860">
    <property type="entry name" value="Diphthamide synthesis DPH1/DPH2 domain 3"/>
    <property type="match status" value="1"/>
</dbReference>
<accession>A0AAX4K5V2</accession>
<comment type="cofactor">
    <cofactor evidence="1">
        <name>[4Fe-4S] cluster</name>
        <dbReference type="ChEBI" id="CHEBI:49883"/>
    </cofactor>
</comment>
<keyword evidence="10" id="KW-0408">Iron</keyword>
<dbReference type="GO" id="GO:0046872">
    <property type="term" value="F:metal ion binding"/>
    <property type="evidence" value="ECO:0007669"/>
    <property type="project" value="UniProtKB-KW"/>
</dbReference>
<feature type="region of interest" description="Disordered" evidence="18">
    <location>
        <begin position="1"/>
        <end position="36"/>
    </location>
</feature>
<evidence type="ECO:0000313" key="19">
    <source>
        <dbReference type="EMBL" id="WWC92165.1"/>
    </source>
</evidence>
<evidence type="ECO:0000256" key="17">
    <source>
        <dbReference type="ARBA" id="ARBA00060338"/>
    </source>
</evidence>
<comment type="similarity">
    <text evidence="3">Belongs to the DPH1/DPH2 family. DPH1 subfamily.</text>
</comment>
<evidence type="ECO:0000256" key="11">
    <source>
        <dbReference type="ARBA" id="ARBA00023014"/>
    </source>
</evidence>
<evidence type="ECO:0000256" key="1">
    <source>
        <dbReference type="ARBA" id="ARBA00001966"/>
    </source>
</evidence>
<dbReference type="Gene3D" id="3.40.50.11850">
    <property type="entry name" value="Diphthamide synthesis DPH1/DPH2 domain 2"/>
    <property type="match status" value="1"/>
</dbReference>
<evidence type="ECO:0000256" key="16">
    <source>
        <dbReference type="ARBA" id="ARBA00048403"/>
    </source>
</evidence>
<dbReference type="FunFam" id="3.40.50.11850:FF:000006">
    <property type="entry name" value="2-(3-amino-3-carboxypropyl)histidine synthase subunit 1"/>
    <property type="match status" value="1"/>
</dbReference>
<keyword evidence="7" id="KW-0808">Transferase</keyword>
<sequence>MDAVEGIEKPTNSKPLTKTRKRFIGSSKPSSSKAPIRRVANQVPDDILNDPQLNAAIAALPGNYNFEIHKTIYHIRRDNVKSVALQMPEGLMMYGCAIADIVETFTGALPMLLADVTYGACCIDDYTAKEMGAEMIVHYGHSCLIPVSQTKLKTLYVFVEIAIDTPHLCLSVRRNFPSSREAFHRLVLGAGSAEPGAQVPIKLEESDQIAQNGSSTSKSIPNGSNSNGNTEEEQTIKAEEEVELPTRLALVSTIQFVASIQHLRDDLEKQLPPLNQQEEEISEKEKQEGALSKVTKGEIGVWRGKYQVTIPQVKPLSPGEVLGCTAPKLNDVDGLIYVGDGRFHLESIMIANPTVPAFRYDPYSKKFTRETYEHKEMKGIRGEAVKEARKGLIEKGSGSWAVLLGTLGRQGSLSVLKSVTSTLPPDSIPPLLLLLSELSPAKLSLIPFEEISTFIQTSCPRLSIDWGYAFKRPLLSPYEASVASGRIKGWNGLSLSNNNQQTEEENLTGEGDYPMDFYADNSLGPWTPRHKVK</sequence>
<feature type="compositionally biased region" description="Polar residues" evidence="18">
    <location>
        <begin position="208"/>
        <end position="221"/>
    </location>
</feature>
<keyword evidence="9" id="KW-0479">Metal-binding</keyword>